<dbReference type="AlphaFoldDB" id="A0A379AMT9"/>
<evidence type="ECO:0000259" key="4">
    <source>
        <dbReference type="Pfam" id="PF05420"/>
    </source>
</evidence>
<evidence type="ECO:0000256" key="1">
    <source>
        <dbReference type="ARBA" id="ARBA00022729"/>
    </source>
</evidence>
<keyword evidence="6" id="KW-1185">Reference proteome</keyword>
<name>A0A379AMT9_ENTAG</name>
<dbReference type="InterPro" id="IPR008410">
    <property type="entry name" value="BCSC_C"/>
</dbReference>
<keyword evidence="2" id="KW-0677">Repeat</keyword>
<protein>
    <submittedName>
        <fullName evidence="5">Cellulose synthase operon protein C</fullName>
    </submittedName>
</protein>
<reference evidence="5 6" key="1">
    <citation type="submission" date="2018-06" db="EMBL/GenBank/DDBJ databases">
        <authorList>
            <consortium name="Pathogen Informatics"/>
            <person name="Doyle S."/>
        </authorList>
    </citation>
    <scope>NUCLEOTIDE SEQUENCE [LARGE SCALE GENOMIC DNA]</scope>
    <source>
        <strain evidence="5 6">NCTC9381</strain>
    </source>
</reference>
<dbReference type="GO" id="GO:0019867">
    <property type="term" value="C:outer membrane"/>
    <property type="evidence" value="ECO:0007669"/>
    <property type="project" value="InterPro"/>
</dbReference>
<proteinExistence type="predicted"/>
<evidence type="ECO:0000313" key="5">
    <source>
        <dbReference type="EMBL" id="SUB19127.1"/>
    </source>
</evidence>
<keyword evidence="1" id="KW-0732">Signal</keyword>
<accession>A0A379AMT9</accession>
<organism evidence="5 6">
    <name type="scientific">Enterobacter agglomerans</name>
    <name type="common">Erwinia herbicola</name>
    <name type="synonym">Pantoea agglomerans</name>
    <dbReference type="NCBI Taxonomy" id="549"/>
    <lineage>
        <taxon>Bacteria</taxon>
        <taxon>Pseudomonadati</taxon>
        <taxon>Pseudomonadota</taxon>
        <taxon>Gammaproteobacteria</taxon>
        <taxon>Enterobacterales</taxon>
        <taxon>Erwiniaceae</taxon>
        <taxon>Pantoea</taxon>
        <taxon>Pantoea agglomerans group</taxon>
    </lineage>
</organism>
<evidence type="ECO:0000313" key="6">
    <source>
        <dbReference type="Proteomes" id="UP000254640"/>
    </source>
</evidence>
<feature type="domain" description="Cellulose synthase operon C C-terminal" evidence="4">
    <location>
        <begin position="11"/>
        <end position="99"/>
    </location>
</feature>
<dbReference type="Proteomes" id="UP000254640">
    <property type="component" value="Unassembled WGS sequence"/>
</dbReference>
<dbReference type="Pfam" id="PF05420">
    <property type="entry name" value="BCSC_C"/>
    <property type="match status" value="1"/>
</dbReference>
<dbReference type="GO" id="GO:0030244">
    <property type="term" value="P:cellulose biosynthetic process"/>
    <property type="evidence" value="ECO:0007669"/>
    <property type="project" value="InterPro"/>
</dbReference>
<evidence type="ECO:0000256" key="2">
    <source>
        <dbReference type="ARBA" id="ARBA00022737"/>
    </source>
</evidence>
<dbReference type="EMBL" id="UGSO01000001">
    <property type="protein sequence ID" value="SUB19127.1"/>
    <property type="molecule type" value="Genomic_DNA"/>
</dbReference>
<sequence>MIAGQRIWVPTPLGFEVTNWTGGLSWKTDVRDLGVTLTASRRPIASSLLSYAGARDPSANGGKSWGGVVATGGSIGLSYDQGGAHGVWGDISAHQITGKKRCG</sequence>
<gene>
    <name evidence="5" type="primary">bcsC_2</name>
    <name evidence="5" type="ORF">NCTC9381_05127</name>
</gene>
<keyword evidence="3" id="KW-0802">TPR repeat</keyword>
<evidence type="ECO:0000256" key="3">
    <source>
        <dbReference type="ARBA" id="ARBA00022803"/>
    </source>
</evidence>